<evidence type="ECO:0000313" key="3">
    <source>
        <dbReference type="Proteomes" id="UP000005950"/>
    </source>
</evidence>
<evidence type="ECO:0000313" key="2">
    <source>
        <dbReference type="EMBL" id="EEF66717.1"/>
    </source>
</evidence>
<gene>
    <name evidence="2" type="ORF">HOLDEFILI_03089</name>
</gene>
<evidence type="ECO:0000256" key="1">
    <source>
        <dbReference type="SAM" id="MobiDB-lite"/>
    </source>
</evidence>
<reference evidence="2 3" key="2">
    <citation type="submission" date="2009-02" db="EMBL/GenBank/DDBJ databases">
        <title>Draft genome sequence of Holdemania filiformis DSM 12042.</title>
        <authorList>
            <person name="Sudarsanam P."/>
            <person name="Ley R."/>
            <person name="Guruge J."/>
            <person name="Turnbaugh P.J."/>
            <person name="Mahowald M."/>
            <person name="Liep D."/>
            <person name="Gordon J."/>
        </authorList>
    </citation>
    <scope>NUCLEOTIDE SEQUENCE [LARGE SCALE GENOMIC DNA]</scope>
    <source>
        <strain evidence="2 3">DSM 12042</strain>
    </source>
</reference>
<reference evidence="2 3" key="1">
    <citation type="submission" date="2008-12" db="EMBL/GenBank/DDBJ databases">
        <authorList>
            <person name="Fulton L."/>
            <person name="Clifton S."/>
            <person name="Fulton B."/>
            <person name="Xu J."/>
            <person name="Minx P."/>
            <person name="Pepin K.H."/>
            <person name="Johnson M."/>
            <person name="Bhonagiri V."/>
            <person name="Nash W.E."/>
            <person name="Mardis E.R."/>
            <person name="Wilson R.K."/>
        </authorList>
    </citation>
    <scope>NUCLEOTIDE SEQUENCE [LARGE SCALE GENOMIC DNA]</scope>
    <source>
        <strain evidence="2 3">DSM 12042</strain>
    </source>
</reference>
<protein>
    <submittedName>
        <fullName evidence="2">Uncharacterized protein</fullName>
    </submittedName>
</protein>
<dbReference type="HOGENOM" id="CLU_2806615_0_0_9"/>
<comment type="caution">
    <text evidence="2">The sequence shown here is derived from an EMBL/GenBank/DDBJ whole genome shotgun (WGS) entry which is preliminary data.</text>
</comment>
<sequence>MGVCFSKGEGSAEGSVNQFDNILTINVKCLANKLENLGKRIIMKAERGSSLRRSQRRSFDETGHVRN</sequence>
<dbReference type="EMBL" id="ACCF01000196">
    <property type="protein sequence ID" value="EEF66717.1"/>
    <property type="molecule type" value="Genomic_DNA"/>
</dbReference>
<dbReference type="Proteomes" id="UP000005950">
    <property type="component" value="Unassembled WGS sequence"/>
</dbReference>
<feature type="compositionally biased region" description="Basic and acidic residues" evidence="1">
    <location>
        <begin position="57"/>
        <end position="67"/>
    </location>
</feature>
<feature type="region of interest" description="Disordered" evidence="1">
    <location>
        <begin position="46"/>
        <end position="67"/>
    </location>
</feature>
<organism evidence="2 3">
    <name type="scientific">Holdemania filiformis DSM 12042</name>
    <dbReference type="NCBI Taxonomy" id="545696"/>
    <lineage>
        <taxon>Bacteria</taxon>
        <taxon>Bacillati</taxon>
        <taxon>Bacillota</taxon>
        <taxon>Erysipelotrichia</taxon>
        <taxon>Erysipelotrichales</taxon>
        <taxon>Erysipelotrichaceae</taxon>
        <taxon>Holdemania</taxon>
    </lineage>
</organism>
<accession>B9YB82</accession>
<dbReference type="STRING" id="545696.HOLDEFILI_03089"/>
<proteinExistence type="predicted"/>
<dbReference type="AlphaFoldDB" id="B9YB82"/>
<name>B9YB82_9FIRM</name>